<dbReference type="PROSITE" id="PS00411">
    <property type="entry name" value="KINESIN_MOTOR_1"/>
    <property type="match status" value="1"/>
</dbReference>
<feature type="compositionally biased region" description="Low complexity" evidence="8">
    <location>
        <begin position="7"/>
        <end position="19"/>
    </location>
</feature>
<dbReference type="EMBL" id="CAUYUJ010015277">
    <property type="protein sequence ID" value="CAK0851885.1"/>
    <property type="molecule type" value="Genomic_DNA"/>
</dbReference>
<sequence length="360" mass="37836">PRPQGPPAAACDTAAAAGAEARRHAAGGPAAAEPTGSPRRPKGDVAVCVRLLPGPRSDACISVESANCVRLRCRGDARDTGSVGPIYWCDQAFGQEATQEEVYGVAVAPVCASVLRGYNGAVLAYGQTGSGKTHTIIGDAQRRGAIPRAVSAIFEALRARQHWSVDVCMLEIYNERTRDLLAPGQDVCQVDVHEVQDPAGASSFRCPGATRRAARSAEEALASLGEGLGRRETARTDMNHNSSRSHLIFTLDVTQVDEALGATLRGRLHLVDLAGSERLKRSMASQASNGGDRSLLAPSKSPRELNTHAGRPARSTSPWRSWRWSSSASPRGAASGTCPTGTPCSRGCWPTASAAARRPA</sequence>
<evidence type="ECO:0000256" key="3">
    <source>
        <dbReference type="ARBA" id="ARBA00022741"/>
    </source>
</evidence>
<dbReference type="Pfam" id="PF00225">
    <property type="entry name" value="Kinesin"/>
    <property type="match status" value="1"/>
</dbReference>
<evidence type="ECO:0000256" key="6">
    <source>
        <dbReference type="PROSITE-ProRule" id="PRU00283"/>
    </source>
</evidence>
<keyword evidence="3 6" id="KW-0547">Nucleotide-binding</keyword>
<feature type="domain" description="Kinesin motor" evidence="9">
    <location>
        <begin position="44"/>
        <end position="360"/>
    </location>
</feature>
<feature type="non-terminal residue" evidence="10">
    <location>
        <position position="1"/>
    </location>
</feature>
<evidence type="ECO:0000256" key="4">
    <source>
        <dbReference type="ARBA" id="ARBA00022840"/>
    </source>
</evidence>
<dbReference type="InterPro" id="IPR027640">
    <property type="entry name" value="Kinesin-like_fam"/>
</dbReference>
<accession>A0ABN9TZV0</accession>
<evidence type="ECO:0000259" key="9">
    <source>
        <dbReference type="PROSITE" id="PS50067"/>
    </source>
</evidence>
<dbReference type="InterPro" id="IPR036961">
    <property type="entry name" value="Kinesin_motor_dom_sf"/>
</dbReference>
<dbReference type="Proteomes" id="UP001189429">
    <property type="component" value="Unassembled WGS sequence"/>
</dbReference>
<keyword evidence="5" id="KW-0175">Coiled coil</keyword>
<evidence type="ECO:0000256" key="8">
    <source>
        <dbReference type="SAM" id="MobiDB-lite"/>
    </source>
</evidence>
<keyword evidence="7" id="KW-0493">Microtubule</keyword>
<dbReference type="InterPro" id="IPR019821">
    <property type="entry name" value="Kinesin_motor_CS"/>
</dbReference>
<dbReference type="InterPro" id="IPR027417">
    <property type="entry name" value="P-loop_NTPase"/>
</dbReference>
<organism evidence="10 11">
    <name type="scientific">Prorocentrum cordatum</name>
    <dbReference type="NCBI Taxonomy" id="2364126"/>
    <lineage>
        <taxon>Eukaryota</taxon>
        <taxon>Sar</taxon>
        <taxon>Alveolata</taxon>
        <taxon>Dinophyceae</taxon>
        <taxon>Prorocentrales</taxon>
        <taxon>Prorocentraceae</taxon>
        <taxon>Prorocentrum</taxon>
    </lineage>
</organism>
<dbReference type="PRINTS" id="PR00380">
    <property type="entry name" value="KINESINHEAVY"/>
</dbReference>
<protein>
    <recommendedName>
        <fullName evidence="7">Kinesin-like protein</fullName>
    </recommendedName>
</protein>
<dbReference type="InterPro" id="IPR001752">
    <property type="entry name" value="Kinesin_motor_dom"/>
</dbReference>
<feature type="compositionally biased region" description="Low complexity" evidence="8">
    <location>
        <begin position="26"/>
        <end position="38"/>
    </location>
</feature>
<gene>
    <name evidence="10" type="ORF">PCOR1329_LOCUS43891</name>
</gene>
<keyword evidence="2" id="KW-0963">Cytoplasm</keyword>
<evidence type="ECO:0000256" key="5">
    <source>
        <dbReference type="ARBA" id="ARBA00023054"/>
    </source>
</evidence>
<dbReference type="SUPFAM" id="SSF52540">
    <property type="entry name" value="P-loop containing nucleoside triphosphate hydrolases"/>
    <property type="match status" value="1"/>
</dbReference>
<keyword evidence="11" id="KW-1185">Reference proteome</keyword>
<comment type="subcellular location">
    <subcellularLocation>
        <location evidence="1">Cytoplasm</location>
    </subcellularLocation>
</comment>
<feature type="region of interest" description="Disordered" evidence="8">
    <location>
        <begin position="282"/>
        <end position="360"/>
    </location>
</feature>
<keyword evidence="6 7" id="KW-0505">Motor protein</keyword>
<proteinExistence type="inferred from homology"/>
<comment type="similarity">
    <text evidence="6 7">Belongs to the TRAFAC class myosin-kinesin ATPase superfamily. Kinesin family.</text>
</comment>
<evidence type="ECO:0000256" key="2">
    <source>
        <dbReference type="ARBA" id="ARBA00022490"/>
    </source>
</evidence>
<name>A0ABN9TZV0_9DINO</name>
<feature type="compositionally biased region" description="Low complexity" evidence="8">
    <location>
        <begin position="312"/>
        <end position="337"/>
    </location>
</feature>
<feature type="binding site" evidence="6">
    <location>
        <begin position="126"/>
        <end position="133"/>
    </location>
    <ligand>
        <name>ATP</name>
        <dbReference type="ChEBI" id="CHEBI:30616"/>
    </ligand>
</feature>
<dbReference type="PANTHER" id="PTHR47969">
    <property type="entry name" value="CHROMOSOME-ASSOCIATED KINESIN KIF4A-RELATED"/>
    <property type="match status" value="1"/>
</dbReference>
<evidence type="ECO:0000313" key="11">
    <source>
        <dbReference type="Proteomes" id="UP001189429"/>
    </source>
</evidence>
<dbReference type="SMART" id="SM00129">
    <property type="entry name" value="KISc"/>
    <property type="match status" value="1"/>
</dbReference>
<comment type="caution">
    <text evidence="10">The sequence shown here is derived from an EMBL/GenBank/DDBJ whole genome shotgun (WGS) entry which is preliminary data.</text>
</comment>
<evidence type="ECO:0000313" key="10">
    <source>
        <dbReference type="EMBL" id="CAK0851885.1"/>
    </source>
</evidence>
<dbReference type="PANTHER" id="PTHR47969:SF15">
    <property type="entry name" value="CHROMOSOME-ASSOCIATED KINESIN KIF4A-RELATED"/>
    <property type="match status" value="1"/>
</dbReference>
<dbReference type="PROSITE" id="PS50067">
    <property type="entry name" value="KINESIN_MOTOR_2"/>
    <property type="match status" value="1"/>
</dbReference>
<reference evidence="10" key="1">
    <citation type="submission" date="2023-10" db="EMBL/GenBank/DDBJ databases">
        <authorList>
            <person name="Chen Y."/>
            <person name="Shah S."/>
            <person name="Dougan E. K."/>
            <person name="Thang M."/>
            <person name="Chan C."/>
        </authorList>
    </citation>
    <scope>NUCLEOTIDE SEQUENCE [LARGE SCALE GENOMIC DNA]</scope>
</reference>
<dbReference type="Gene3D" id="3.40.850.10">
    <property type="entry name" value="Kinesin motor domain"/>
    <property type="match status" value="1"/>
</dbReference>
<evidence type="ECO:0000256" key="7">
    <source>
        <dbReference type="RuleBase" id="RU000394"/>
    </source>
</evidence>
<keyword evidence="4 6" id="KW-0067">ATP-binding</keyword>
<feature type="region of interest" description="Disordered" evidence="8">
    <location>
        <begin position="1"/>
        <end position="40"/>
    </location>
</feature>
<evidence type="ECO:0000256" key="1">
    <source>
        <dbReference type="ARBA" id="ARBA00004496"/>
    </source>
</evidence>